<evidence type="ECO:0000256" key="3">
    <source>
        <dbReference type="ARBA" id="ARBA00022741"/>
    </source>
</evidence>
<dbReference type="InterPro" id="IPR037051">
    <property type="entry name" value="4-carb_acid_sugar_kinase_N_sf"/>
</dbReference>
<proteinExistence type="inferred from homology"/>
<keyword evidence="3" id="KW-0547">Nucleotide-binding</keyword>
<dbReference type="Pfam" id="PF07005">
    <property type="entry name" value="SBD_N"/>
    <property type="match status" value="1"/>
</dbReference>
<keyword evidence="4" id="KW-0418">Kinase</keyword>
<protein>
    <submittedName>
        <fullName evidence="9">Type III effector</fullName>
    </submittedName>
</protein>
<dbReference type="KEGG" id="azz:DEW08_27555"/>
<dbReference type="GO" id="GO:0005524">
    <property type="term" value="F:ATP binding"/>
    <property type="evidence" value="ECO:0007669"/>
    <property type="project" value="UniProtKB-KW"/>
</dbReference>
<dbReference type="SUPFAM" id="SSF142764">
    <property type="entry name" value="YgbK-like"/>
    <property type="match status" value="1"/>
</dbReference>
<evidence type="ECO:0000313" key="9">
    <source>
        <dbReference type="EMBL" id="AWK89738.1"/>
    </source>
</evidence>
<reference evidence="10" key="1">
    <citation type="submission" date="2018-05" db="EMBL/GenBank/DDBJ databases">
        <title>Azospirillum thermophila sp. nov., a novel isolated from hot spring.</title>
        <authorList>
            <person name="Zhao Z."/>
        </authorList>
    </citation>
    <scope>NUCLEOTIDE SEQUENCE [LARGE SCALE GENOMIC DNA]</scope>
    <source>
        <strain evidence="10">CFH 70021</strain>
        <plasmid evidence="10">unnamed2</plasmid>
    </source>
</reference>
<dbReference type="AlphaFoldDB" id="A0A2S2CZ54"/>
<evidence type="ECO:0000259" key="7">
    <source>
        <dbReference type="Pfam" id="PF07005"/>
    </source>
</evidence>
<name>A0A2S2CZ54_9PROT</name>
<organism evidence="9 10">
    <name type="scientific">Azospirillum thermophilum</name>
    <dbReference type="NCBI Taxonomy" id="2202148"/>
    <lineage>
        <taxon>Bacteria</taxon>
        <taxon>Pseudomonadati</taxon>
        <taxon>Pseudomonadota</taxon>
        <taxon>Alphaproteobacteria</taxon>
        <taxon>Rhodospirillales</taxon>
        <taxon>Azospirillaceae</taxon>
        <taxon>Azospirillum</taxon>
    </lineage>
</organism>
<gene>
    <name evidence="9" type="ORF">DEW08_27555</name>
</gene>
<dbReference type="Proteomes" id="UP000245629">
    <property type="component" value="Plasmid unnamed2"/>
</dbReference>
<evidence type="ECO:0000256" key="4">
    <source>
        <dbReference type="ARBA" id="ARBA00022777"/>
    </source>
</evidence>
<evidence type="ECO:0000256" key="1">
    <source>
        <dbReference type="ARBA" id="ARBA00005715"/>
    </source>
</evidence>
<dbReference type="GO" id="GO:0016301">
    <property type="term" value="F:kinase activity"/>
    <property type="evidence" value="ECO:0007669"/>
    <property type="project" value="UniProtKB-KW"/>
</dbReference>
<dbReference type="EMBL" id="CP029357">
    <property type="protein sequence ID" value="AWK89738.1"/>
    <property type="molecule type" value="Genomic_DNA"/>
</dbReference>
<feature type="domain" description="Four-carbon acid sugar kinase nucleotide binding" evidence="8">
    <location>
        <begin position="280"/>
        <end position="452"/>
    </location>
</feature>
<keyword evidence="9" id="KW-0614">Plasmid</keyword>
<accession>A0A2S2CZ54</accession>
<evidence type="ECO:0000259" key="8">
    <source>
        <dbReference type="Pfam" id="PF17042"/>
    </source>
</evidence>
<keyword evidence="5" id="KW-0067">ATP-binding</keyword>
<feature type="domain" description="Four-carbon acid sugar kinase N-terminal" evidence="7">
    <location>
        <begin position="14"/>
        <end position="253"/>
    </location>
</feature>
<dbReference type="InterPro" id="IPR010737">
    <property type="entry name" value="4-carb_acid_sugar_kinase_N"/>
</dbReference>
<dbReference type="Pfam" id="PF17042">
    <property type="entry name" value="NBD_C"/>
    <property type="match status" value="1"/>
</dbReference>
<dbReference type="Gene3D" id="3.40.980.20">
    <property type="entry name" value="Four-carbon acid sugar kinase, nucleotide binding domain"/>
    <property type="match status" value="1"/>
</dbReference>
<dbReference type="InterPro" id="IPR042213">
    <property type="entry name" value="NBD_C_sf"/>
</dbReference>
<dbReference type="InterPro" id="IPR031475">
    <property type="entry name" value="NBD_C"/>
</dbReference>
<evidence type="ECO:0000256" key="5">
    <source>
        <dbReference type="ARBA" id="ARBA00022840"/>
    </source>
</evidence>
<sequence>MASASTQSTPLLLTFYGDDFTGSTDAMEAVAMAGIPTMLFLEPPTREDLARYPAVRVVGVAGTSRSRPPEWMDRELPAVFERLKALGAPYCHYKTCSTFDSSPTVGNIGRVAEIGRRVFGSPALVVVGVARHKRFVMFSTLFAAGSFSGNQEVYRIDRHPTMSRHPVTPMQEADLRLHLARQTDSRIVGFDFLRMLAEDADRALDAVIAEGAELVVLDTFDAATTLAAGRLMAHRAAAAPVFLVGSSGVEYALTEHLARSGALPRQPIPAARGPVGRILSVCGSCSPITEGQIAWAAGNGFAPLALDTVALIGGTDEGPLKAALTAQVLAALDGHKGVLLHTARGPGDPRIEATRAALERRGLTGFDSSRILGGILGRALRDIVAATGIGRVALAGGDSSSHTAQAMGIDALEVAGPLVPGAPLCRVHSRDAVIDGMEIVFKGGQVGGADFFARVLAGC</sequence>
<dbReference type="OrthoDB" id="7686359at2"/>
<geneLocation type="plasmid" evidence="9 10">
    <name>unnamed2</name>
</geneLocation>
<keyword evidence="10" id="KW-1185">Reference proteome</keyword>
<evidence type="ECO:0000256" key="6">
    <source>
        <dbReference type="ARBA" id="ARBA00023277"/>
    </source>
</evidence>
<dbReference type="RefSeq" id="WP_109333335.1">
    <property type="nucleotide sequence ID" value="NZ_CP029357.1"/>
</dbReference>
<evidence type="ECO:0000313" key="10">
    <source>
        <dbReference type="Proteomes" id="UP000245629"/>
    </source>
</evidence>
<keyword evidence="2" id="KW-0808">Transferase</keyword>
<keyword evidence="6" id="KW-0119">Carbohydrate metabolism</keyword>
<evidence type="ECO:0000256" key="2">
    <source>
        <dbReference type="ARBA" id="ARBA00022679"/>
    </source>
</evidence>
<dbReference type="Gene3D" id="3.40.50.10840">
    <property type="entry name" value="Putative sugar-binding, N-terminal domain"/>
    <property type="match status" value="1"/>
</dbReference>
<comment type="similarity">
    <text evidence="1">Belongs to the four-carbon acid sugar kinase family.</text>
</comment>